<name>A0A8T1TM50_9STRA</name>
<keyword evidence="1" id="KW-0677">Repeat</keyword>
<evidence type="ECO:0000256" key="1">
    <source>
        <dbReference type="ARBA" id="ARBA00022737"/>
    </source>
</evidence>
<dbReference type="PANTHER" id="PTHR24171">
    <property type="entry name" value="ANKYRIN REPEAT DOMAIN-CONTAINING PROTEIN 39-RELATED"/>
    <property type="match status" value="1"/>
</dbReference>
<dbReference type="VEuPathDB" id="FungiDB:PC110_g13237"/>
<evidence type="ECO:0000313" key="5">
    <source>
        <dbReference type="Proteomes" id="UP000688947"/>
    </source>
</evidence>
<evidence type="ECO:0000256" key="2">
    <source>
        <dbReference type="ARBA" id="ARBA00023043"/>
    </source>
</evidence>
<evidence type="ECO:0000313" key="4">
    <source>
        <dbReference type="EMBL" id="KAG6944568.1"/>
    </source>
</evidence>
<accession>A0A8T1TM50</accession>
<reference evidence="4" key="1">
    <citation type="submission" date="2021-01" db="EMBL/GenBank/DDBJ databases">
        <title>Phytophthora aleatoria, a newly-described species from Pinus radiata is distinct from Phytophthora cactorum isolates based on comparative genomics.</title>
        <authorList>
            <person name="Mcdougal R."/>
            <person name="Panda P."/>
            <person name="Williams N."/>
            <person name="Studholme D.J."/>
        </authorList>
    </citation>
    <scope>NUCLEOTIDE SEQUENCE</scope>
    <source>
        <strain evidence="4">NZFS 3830</strain>
    </source>
</reference>
<dbReference type="SMART" id="SM00248">
    <property type="entry name" value="ANK"/>
    <property type="match status" value="6"/>
</dbReference>
<dbReference type="AlphaFoldDB" id="A0A8T1TM50"/>
<dbReference type="OrthoDB" id="158111at2759"/>
<feature type="repeat" description="ANK" evidence="3">
    <location>
        <begin position="317"/>
        <end position="338"/>
    </location>
</feature>
<sequence>MGLNIFYQEWNALSQSQSVLNFQEGALMGFFSPDTVTDFVRRGDLDGVRQRLELGDDVSERRSFQYTPLLEATLRNHCDIIQLLLDNGADMELTEIGGLTALHMAIHKKFTDAALLLARHGACANTIGYLGRTPLQTAVKRDLLEVMDELLKLGADPTIRSSDNKSVRDYVRWGPNRDAFLELLDAYFDLESAIRAKNEDAIKVWLRKGLTGDPRATISGIDVAIQVQNSDAVNAILEVSTLGPKTLDEMAQIVKSVEAGIENAPDADWRESLISAGDDFKKKWLEKILLSQEMKTLQMFCGSVAKPAWVQTVRFDNGWTALHYAVSLGKNEIVQYLLVVCDVNPLALSSDSKTAYDLVVVESDNCSEMCWMLQQHMKKRAFSDHSALLLSANEVTLRDLQQLVGQMTSVYDLRILFHLGFRALTPDEMHTVLTAAFNEAITEKLVFDDRAAVFFKMGLKESRRQQLISKAEQIEWDLKATKINVENSDWVRQIKQSMQELECRVTTNERNVVLLYNQFDALRNALIQREKSQIKQRKRQRYISLLSSALILCGGGAIKEMFGSVFDLWDPKQLLSVLSADHMTDFLAEKTNAFVFKRSANAILAEAAIDPEEFAVVLRDAVALECAEIVTLESDALPPSDSETVNPLFPPKKGSAFRAAVHGVMRHAKATAEAANVVPLDTHSLSTAVISSSSSTPLAVDSRMTEADLEAYPYHCAVQFSGGDLKQFMELAKYIEQEGGDVNETLTMYVRPAGTGDTSSKGEAVAASALMYASYLGHVDIVKWFLDRTDVVKTERSFLTIKRSLSSYKSSNEVWIKRQSCGA</sequence>
<feature type="repeat" description="ANK" evidence="3">
    <location>
        <begin position="130"/>
        <end position="162"/>
    </location>
</feature>
<protein>
    <recommendedName>
        <fullName evidence="6">Ankyrin repeat-containing domain</fullName>
    </recommendedName>
</protein>
<comment type="caution">
    <text evidence="4">The sequence shown here is derived from an EMBL/GenBank/DDBJ whole genome shotgun (WGS) entry which is preliminary data.</text>
</comment>
<feature type="repeat" description="ANK" evidence="3">
    <location>
        <begin position="64"/>
        <end position="96"/>
    </location>
</feature>
<organism evidence="4 5">
    <name type="scientific">Phytophthora cactorum</name>
    <dbReference type="NCBI Taxonomy" id="29920"/>
    <lineage>
        <taxon>Eukaryota</taxon>
        <taxon>Sar</taxon>
        <taxon>Stramenopiles</taxon>
        <taxon>Oomycota</taxon>
        <taxon>Peronosporomycetes</taxon>
        <taxon>Peronosporales</taxon>
        <taxon>Peronosporaceae</taxon>
        <taxon>Phytophthora</taxon>
    </lineage>
</organism>
<evidence type="ECO:0008006" key="6">
    <source>
        <dbReference type="Google" id="ProtNLM"/>
    </source>
</evidence>
<evidence type="ECO:0000256" key="3">
    <source>
        <dbReference type="PROSITE-ProRule" id="PRU00023"/>
    </source>
</evidence>
<gene>
    <name evidence="4" type="ORF">JG687_00017792</name>
</gene>
<proteinExistence type="predicted"/>
<dbReference type="PROSITE" id="PS50088">
    <property type="entry name" value="ANK_REPEAT"/>
    <property type="match status" value="3"/>
</dbReference>
<dbReference type="InterPro" id="IPR002110">
    <property type="entry name" value="Ankyrin_rpt"/>
</dbReference>
<dbReference type="Proteomes" id="UP000688947">
    <property type="component" value="Unassembled WGS sequence"/>
</dbReference>
<keyword evidence="2 3" id="KW-0040">ANK repeat</keyword>
<dbReference type="PROSITE" id="PS50297">
    <property type="entry name" value="ANK_REP_REGION"/>
    <property type="match status" value="3"/>
</dbReference>
<dbReference type="Pfam" id="PF12796">
    <property type="entry name" value="Ank_2"/>
    <property type="match status" value="1"/>
</dbReference>
<dbReference type="EMBL" id="JAENGZ010002183">
    <property type="protein sequence ID" value="KAG6944568.1"/>
    <property type="molecule type" value="Genomic_DNA"/>
</dbReference>
<dbReference type="Pfam" id="PF00023">
    <property type="entry name" value="Ank"/>
    <property type="match status" value="1"/>
</dbReference>